<dbReference type="GO" id="GO:0032259">
    <property type="term" value="P:methylation"/>
    <property type="evidence" value="ECO:0007669"/>
    <property type="project" value="UniProtKB-KW"/>
</dbReference>
<dbReference type="GO" id="GO:0008757">
    <property type="term" value="F:S-adenosylmethionine-dependent methyltransferase activity"/>
    <property type="evidence" value="ECO:0007669"/>
    <property type="project" value="InterPro"/>
</dbReference>
<dbReference type="OrthoDB" id="9802097at2"/>
<dbReference type="EMBL" id="WMIE01000006">
    <property type="protein sequence ID" value="MTH78464.1"/>
    <property type="molecule type" value="Genomic_DNA"/>
</dbReference>
<keyword evidence="3" id="KW-1185">Reference proteome</keyword>
<gene>
    <name evidence="2" type="ORF">GL286_12055</name>
</gene>
<protein>
    <submittedName>
        <fullName evidence="2">Methyltransferase domain-containing protein</fullName>
    </submittedName>
</protein>
<name>A0A6L6JE74_9RHOB</name>
<dbReference type="InterPro" id="IPR013216">
    <property type="entry name" value="Methyltransf_11"/>
</dbReference>
<evidence type="ECO:0000259" key="1">
    <source>
        <dbReference type="Pfam" id="PF08241"/>
    </source>
</evidence>
<dbReference type="InterPro" id="IPR029063">
    <property type="entry name" value="SAM-dependent_MTases_sf"/>
</dbReference>
<sequence length="253" mass="27249">MTPARVGAAFSRHLQSYATNAHAQRRIALTLARDMRPYVPRQPRIFEAGHGSGFLTRALVALEPRALWLNDLSAPLPDLAWETPPARLAGEITRLALPQGLDLVASASMLQWIADPEALIRRFCAVLDTGGVLAVSGFGPENFPELAALGLPPGAPSYRDSAALAKALPAGMELLVARDEAIRLHFPSAHALFTHLRATGVNGLLGGRMSPAALRSLMARMDGSGDLTLTYRPSYCLARKSGRDDVSRLQDER</sequence>
<organism evidence="2 3">
    <name type="scientific">Paracoccus aestuariivivens</name>
    <dbReference type="NCBI Taxonomy" id="1820333"/>
    <lineage>
        <taxon>Bacteria</taxon>
        <taxon>Pseudomonadati</taxon>
        <taxon>Pseudomonadota</taxon>
        <taxon>Alphaproteobacteria</taxon>
        <taxon>Rhodobacterales</taxon>
        <taxon>Paracoccaceae</taxon>
        <taxon>Paracoccus</taxon>
    </lineage>
</organism>
<accession>A0A6L6JE74</accession>
<keyword evidence="2" id="KW-0808">Transferase</keyword>
<evidence type="ECO:0000313" key="2">
    <source>
        <dbReference type="EMBL" id="MTH78464.1"/>
    </source>
</evidence>
<dbReference type="AlphaFoldDB" id="A0A6L6JE74"/>
<dbReference type="Gene3D" id="3.40.50.150">
    <property type="entry name" value="Vaccinia Virus protein VP39"/>
    <property type="match status" value="1"/>
</dbReference>
<dbReference type="Proteomes" id="UP000478183">
    <property type="component" value="Unassembled WGS sequence"/>
</dbReference>
<reference evidence="2 3" key="1">
    <citation type="submission" date="2019-11" db="EMBL/GenBank/DDBJ databases">
        <authorList>
            <person name="Dong K."/>
        </authorList>
    </citation>
    <scope>NUCLEOTIDE SEQUENCE [LARGE SCALE GENOMIC DNA]</scope>
    <source>
        <strain evidence="2 3">NBRC 111993</strain>
    </source>
</reference>
<proteinExistence type="predicted"/>
<dbReference type="SUPFAM" id="SSF53335">
    <property type="entry name" value="S-adenosyl-L-methionine-dependent methyltransferases"/>
    <property type="match status" value="1"/>
</dbReference>
<evidence type="ECO:0000313" key="3">
    <source>
        <dbReference type="Proteomes" id="UP000478183"/>
    </source>
</evidence>
<feature type="domain" description="Methyltransferase type 11" evidence="1">
    <location>
        <begin position="47"/>
        <end position="134"/>
    </location>
</feature>
<dbReference type="RefSeq" id="WP_155095814.1">
    <property type="nucleotide sequence ID" value="NZ_WMIE01000006.1"/>
</dbReference>
<comment type="caution">
    <text evidence="2">The sequence shown here is derived from an EMBL/GenBank/DDBJ whole genome shotgun (WGS) entry which is preliminary data.</text>
</comment>
<dbReference type="Pfam" id="PF08241">
    <property type="entry name" value="Methyltransf_11"/>
    <property type="match status" value="1"/>
</dbReference>
<keyword evidence="2" id="KW-0489">Methyltransferase</keyword>